<evidence type="ECO:0000256" key="3">
    <source>
        <dbReference type="SAM" id="SignalP"/>
    </source>
</evidence>
<name>A0ABD2N7X0_9CUCU</name>
<feature type="compositionally biased region" description="Polar residues" evidence="2">
    <location>
        <begin position="178"/>
        <end position="194"/>
    </location>
</feature>
<sequence>MNTTLLILSFLLFGCEAKSLDLNSKVSENSVVDEIAKNSSKVTQKEIELEELKKDIGKVGNRLEGIVYEVLKDFFSKDFELNETQANNHSMKETESVTEILLKKYHPTFFENNENRSSVIDDEVIHTKSSGTTGSPIDQTATTFPDTTSTSTTPQIFENELAPTSSTQEVNTLQNTLNSMEPESISTTQVSNKDSTPETTEIPISTTSETIQIPHKLRKRRMALENPELSRSNENFIEPNPEPPRRSSNSRRKFQNPEEPIIPDFQIAETEKLNPEQPKRRNSKAKLEHFEGPIMTDLQGPESEYKPSLRLIERTPSHSDNPEIPKEPLSKRKSYEKEEIPEKKQKIEEIPEQRRKKKSRKDNNDSNNQRNVEGDNNMVGQSFGWSNQPTPICYEKNGREDLLEKQHIEDLKYEVNKLRSVVDLLREQQKLINSFDSGDKKVMNEQEMLDVLNQINNKKNPDPTDKNQANEIDVTEKAKHEDLARIKLQLQETIENLNRTKEILSLEHKKEMNLEEEMKNQKTEIGWLKLIIENFIIAQTKKRKEQSQEFKLIDTGNKTVNKTEDHIVRSRPPQSLASHHNHTIPSTVRMAEEN</sequence>
<feature type="signal peptide" evidence="3">
    <location>
        <begin position="1"/>
        <end position="17"/>
    </location>
</feature>
<dbReference type="EMBL" id="JABFTP020000062">
    <property type="protein sequence ID" value="KAL3274384.1"/>
    <property type="molecule type" value="Genomic_DNA"/>
</dbReference>
<reference evidence="4 5" key="1">
    <citation type="journal article" date="2021" name="BMC Biol.">
        <title>Horizontally acquired antibacterial genes associated with adaptive radiation of ladybird beetles.</title>
        <authorList>
            <person name="Li H.S."/>
            <person name="Tang X.F."/>
            <person name="Huang Y.H."/>
            <person name="Xu Z.Y."/>
            <person name="Chen M.L."/>
            <person name="Du X.Y."/>
            <person name="Qiu B.Y."/>
            <person name="Chen P.T."/>
            <person name="Zhang W."/>
            <person name="Slipinski A."/>
            <person name="Escalona H.E."/>
            <person name="Waterhouse R.M."/>
            <person name="Zwick A."/>
            <person name="Pang H."/>
        </authorList>
    </citation>
    <scope>NUCLEOTIDE SEQUENCE [LARGE SCALE GENOMIC DNA]</scope>
    <source>
        <strain evidence="4">SYSU2018</strain>
    </source>
</reference>
<evidence type="ECO:0000313" key="5">
    <source>
        <dbReference type="Proteomes" id="UP001516400"/>
    </source>
</evidence>
<comment type="caution">
    <text evidence="4">The sequence shown here is derived from an EMBL/GenBank/DDBJ whole genome shotgun (WGS) entry which is preliminary data.</text>
</comment>
<keyword evidence="5" id="KW-1185">Reference proteome</keyword>
<keyword evidence="3" id="KW-0732">Signal</keyword>
<proteinExistence type="predicted"/>
<feature type="compositionally biased region" description="Basic and acidic residues" evidence="2">
    <location>
        <begin position="269"/>
        <end position="291"/>
    </location>
</feature>
<feature type="coiled-coil region" evidence="1">
    <location>
        <begin position="35"/>
        <end position="62"/>
    </location>
</feature>
<evidence type="ECO:0000313" key="4">
    <source>
        <dbReference type="EMBL" id="KAL3274384.1"/>
    </source>
</evidence>
<feature type="chain" id="PRO_5044767860" evidence="3">
    <location>
        <begin position="18"/>
        <end position="594"/>
    </location>
</feature>
<feature type="compositionally biased region" description="Low complexity" evidence="2">
    <location>
        <begin position="197"/>
        <end position="211"/>
    </location>
</feature>
<feature type="compositionally biased region" description="Polar residues" evidence="2">
    <location>
        <begin position="572"/>
        <end position="586"/>
    </location>
</feature>
<gene>
    <name evidence="4" type="ORF">HHI36_015782</name>
</gene>
<feature type="compositionally biased region" description="Basic and acidic residues" evidence="2">
    <location>
        <begin position="303"/>
        <end position="353"/>
    </location>
</feature>
<dbReference type="AlphaFoldDB" id="A0ABD2N7X0"/>
<feature type="region of interest" description="Disordered" evidence="2">
    <location>
        <begin position="178"/>
        <end position="387"/>
    </location>
</feature>
<feature type="compositionally biased region" description="Polar residues" evidence="2">
    <location>
        <begin position="378"/>
        <end position="387"/>
    </location>
</feature>
<evidence type="ECO:0000256" key="1">
    <source>
        <dbReference type="SAM" id="Coils"/>
    </source>
</evidence>
<dbReference type="Proteomes" id="UP001516400">
    <property type="component" value="Unassembled WGS sequence"/>
</dbReference>
<feature type="coiled-coil region" evidence="1">
    <location>
        <begin position="480"/>
        <end position="507"/>
    </location>
</feature>
<keyword evidence="1" id="KW-0175">Coiled coil</keyword>
<feature type="region of interest" description="Disordered" evidence="2">
    <location>
        <begin position="129"/>
        <end position="153"/>
    </location>
</feature>
<feature type="region of interest" description="Disordered" evidence="2">
    <location>
        <begin position="569"/>
        <end position="594"/>
    </location>
</feature>
<organism evidence="4 5">
    <name type="scientific">Cryptolaemus montrouzieri</name>
    <dbReference type="NCBI Taxonomy" id="559131"/>
    <lineage>
        <taxon>Eukaryota</taxon>
        <taxon>Metazoa</taxon>
        <taxon>Ecdysozoa</taxon>
        <taxon>Arthropoda</taxon>
        <taxon>Hexapoda</taxon>
        <taxon>Insecta</taxon>
        <taxon>Pterygota</taxon>
        <taxon>Neoptera</taxon>
        <taxon>Endopterygota</taxon>
        <taxon>Coleoptera</taxon>
        <taxon>Polyphaga</taxon>
        <taxon>Cucujiformia</taxon>
        <taxon>Coccinelloidea</taxon>
        <taxon>Coccinellidae</taxon>
        <taxon>Scymninae</taxon>
        <taxon>Scymnini</taxon>
        <taxon>Cryptolaemus</taxon>
    </lineage>
</organism>
<feature type="compositionally biased region" description="Low complexity" evidence="2">
    <location>
        <begin position="137"/>
        <end position="153"/>
    </location>
</feature>
<accession>A0ABD2N7X0</accession>
<protein>
    <submittedName>
        <fullName evidence="4">Uncharacterized protein</fullName>
    </submittedName>
</protein>
<evidence type="ECO:0000256" key="2">
    <source>
        <dbReference type="SAM" id="MobiDB-lite"/>
    </source>
</evidence>